<dbReference type="Proteomes" id="UP000325558">
    <property type="component" value="Unassembled WGS sequence"/>
</dbReference>
<protein>
    <submittedName>
        <fullName evidence="1">Uncharacterized protein</fullName>
    </submittedName>
</protein>
<dbReference type="AlphaFoldDB" id="A0A5N6Y748"/>
<reference evidence="1" key="1">
    <citation type="submission" date="2019-04" db="EMBL/GenBank/DDBJ databases">
        <title>Friends and foes A comparative genomics study of 23 Aspergillus species from section Flavi.</title>
        <authorList>
            <consortium name="DOE Joint Genome Institute"/>
            <person name="Kjaerbolling I."/>
            <person name="Vesth T."/>
            <person name="Frisvad J.C."/>
            <person name="Nybo J.L."/>
            <person name="Theobald S."/>
            <person name="Kildgaard S."/>
            <person name="Isbrandt T."/>
            <person name="Kuo A."/>
            <person name="Sato A."/>
            <person name="Lyhne E.K."/>
            <person name="Kogle M.E."/>
            <person name="Wiebenga A."/>
            <person name="Kun R.S."/>
            <person name="Lubbers R.J."/>
            <person name="Makela M.R."/>
            <person name="Barry K."/>
            <person name="Chovatia M."/>
            <person name="Clum A."/>
            <person name="Daum C."/>
            <person name="Haridas S."/>
            <person name="He G."/>
            <person name="LaButti K."/>
            <person name="Lipzen A."/>
            <person name="Mondo S."/>
            <person name="Riley R."/>
            <person name="Salamov A."/>
            <person name="Simmons B.A."/>
            <person name="Magnuson J.K."/>
            <person name="Henrissat B."/>
            <person name="Mortensen U.H."/>
            <person name="Larsen T.O."/>
            <person name="Devries R.P."/>
            <person name="Grigoriev I.V."/>
            <person name="Machida M."/>
            <person name="Baker S.E."/>
            <person name="Andersen M.R."/>
        </authorList>
    </citation>
    <scope>NUCLEOTIDE SEQUENCE</scope>
    <source>
        <strain evidence="1">CBS 117612</strain>
    </source>
</reference>
<name>A0A5N6Y748_9EURO</name>
<proteinExistence type="predicted"/>
<gene>
    <name evidence="1" type="ORF">BDV24DRAFT_134107</name>
</gene>
<sequence>MMIQSGGKVRDGSPHPLTSQLLLRIRVVENSRIPLITTRDFEKVHDPLYRGY</sequence>
<accession>A0A5N6Y748</accession>
<evidence type="ECO:0000313" key="1">
    <source>
        <dbReference type="EMBL" id="KAE8340296.1"/>
    </source>
</evidence>
<organism evidence="1">
    <name type="scientific">Aspergillus arachidicola</name>
    <dbReference type="NCBI Taxonomy" id="656916"/>
    <lineage>
        <taxon>Eukaryota</taxon>
        <taxon>Fungi</taxon>
        <taxon>Dikarya</taxon>
        <taxon>Ascomycota</taxon>
        <taxon>Pezizomycotina</taxon>
        <taxon>Eurotiomycetes</taxon>
        <taxon>Eurotiomycetidae</taxon>
        <taxon>Eurotiales</taxon>
        <taxon>Aspergillaceae</taxon>
        <taxon>Aspergillus</taxon>
        <taxon>Aspergillus subgen. Circumdati</taxon>
    </lineage>
</organism>
<dbReference type="EMBL" id="ML737149">
    <property type="protein sequence ID" value="KAE8340296.1"/>
    <property type="molecule type" value="Genomic_DNA"/>
</dbReference>